<dbReference type="GO" id="GO:0016301">
    <property type="term" value="F:kinase activity"/>
    <property type="evidence" value="ECO:0007669"/>
    <property type="project" value="UniProtKB-KW"/>
</dbReference>
<evidence type="ECO:0000313" key="2">
    <source>
        <dbReference type="EMBL" id="SFJ73062.1"/>
    </source>
</evidence>
<dbReference type="Proteomes" id="UP000198635">
    <property type="component" value="Unassembled WGS sequence"/>
</dbReference>
<dbReference type="InterPro" id="IPR014756">
    <property type="entry name" value="Ig_E-set"/>
</dbReference>
<keyword evidence="2" id="KW-0808">Transferase</keyword>
<dbReference type="InterPro" id="IPR013783">
    <property type="entry name" value="Ig-like_fold"/>
</dbReference>
<feature type="domain" description="AMP-activated protein kinase glycogen-binding" evidence="1">
    <location>
        <begin position="26"/>
        <end position="97"/>
    </location>
</feature>
<keyword evidence="2" id="KW-0418">Kinase</keyword>
<protein>
    <submittedName>
        <fullName evidence="2">Glycogen recognition site of AMP-activated protein kinase</fullName>
    </submittedName>
</protein>
<dbReference type="AlphaFoldDB" id="A0A1I3TR40"/>
<dbReference type="EMBL" id="FORX01000006">
    <property type="protein sequence ID" value="SFJ73062.1"/>
    <property type="molecule type" value="Genomic_DNA"/>
</dbReference>
<dbReference type="SUPFAM" id="SSF81296">
    <property type="entry name" value="E set domains"/>
    <property type="match status" value="1"/>
</dbReference>
<organism evidence="2 3">
    <name type="scientific">Desulfomicrobium apsheronum</name>
    <dbReference type="NCBI Taxonomy" id="52560"/>
    <lineage>
        <taxon>Bacteria</taxon>
        <taxon>Pseudomonadati</taxon>
        <taxon>Thermodesulfobacteriota</taxon>
        <taxon>Desulfovibrionia</taxon>
        <taxon>Desulfovibrionales</taxon>
        <taxon>Desulfomicrobiaceae</taxon>
        <taxon>Desulfomicrobium</taxon>
    </lineage>
</organism>
<dbReference type="InterPro" id="IPR032640">
    <property type="entry name" value="AMPK1_CBM"/>
</dbReference>
<dbReference type="OrthoDB" id="9811945at2"/>
<accession>A0A1I3TR40</accession>
<keyword evidence="3" id="KW-1185">Reference proteome</keyword>
<evidence type="ECO:0000313" key="3">
    <source>
        <dbReference type="Proteomes" id="UP000198635"/>
    </source>
</evidence>
<dbReference type="Pfam" id="PF16561">
    <property type="entry name" value="AMPK1_CBM"/>
    <property type="match status" value="1"/>
</dbReference>
<gene>
    <name evidence="2" type="ORF">SAMN04488082_10660</name>
</gene>
<evidence type="ECO:0000259" key="1">
    <source>
        <dbReference type="Pfam" id="PF16561"/>
    </source>
</evidence>
<proteinExistence type="predicted"/>
<sequence length="102" mass="11524">MSIDKKYLKTKNICKVTFHLPAGGAGGAATAFLVGEFNEWAMHSLPMKKLKDGSFKLTIDLPIGNAYQFRYLLDDDRWENDWSADSYCYSEFGNCENSVVEV</sequence>
<name>A0A1I3TR40_9BACT</name>
<dbReference type="STRING" id="52560.SAMN04488082_10660"/>
<dbReference type="CDD" id="cd07184">
    <property type="entry name" value="E_set_Isoamylase_like_N"/>
    <property type="match status" value="1"/>
</dbReference>
<reference evidence="3" key="1">
    <citation type="submission" date="2016-10" db="EMBL/GenBank/DDBJ databases">
        <authorList>
            <person name="Varghese N."/>
            <person name="Submissions S."/>
        </authorList>
    </citation>
    <scope>NUCLEOTIDE SEQUENCE [LARGE SCALE GENOMIC DNA]</scope>
    <source>
        <strain evidence="3">DSM 5918</strain>
    </source>
</reference>
<dbReference type="RefSeq" id="WP_092373873.1">
    <property type="nucleotide sequence ID" value="NZ_FORX01000006.1"/>
</dbReference>
<dbReference type="Gene3D" id="2.60.40.10">
    <property type="entry name" value="Immunoglobulins"/>
    <property type="match status" value="1"/>
</dbReference>